<dbReference type="InterPro" id="IPR052110">
    <property type="entry name" value="MCFD2-like"/>
</dbReference>
<keyword evidence="3" id="KW-0106">Calcium</keyword>
<dbReference type="GO" id="GO:0005509">
    <property type="term" value="F:calcium ion binding"/>
    <property type="evidence" value="ECO:0007669"/>
    <property type="project" value="InterPro"/>
</dbReference>
<feature type="transmembrane region" description="Helical" evidence="5">
    <location>
        <begin position="44"/>
        <end position="65"/>
    </location>
</feature>
<reference evidence="8" key="1">
    <citation type="submission" date="2017-01" db="EMBL/GenBank/DDBJ databases">
        <title>Comparative genomics of anhydrobiosis in the tardigrade Hypsibius dujardini.</title>
        <authorList>
            <person name="Yoshida Y."/>
            <person name="Koutsovoulos G."/>
            <person name="Laetsch D."/>
            <person name="Stevens L."/>
            <person name="Kumar S."/>
            <person name="Horikawa D."/>
            <person name="Ishino K."/>
            <person name="Komine S."/>
            <person name="Tomita M."/>
            <person name="Blaxter M."/>
            <person name="Arakawa K."/>
        </authorList>
    </citation>
    <scope>NUCLEOTIDE SEQUENCE [LARGE SCALE GENOMIC DNA]</scope>
    <source>
        <strain evidence="8">Z151</strain>
    </source>
</reference>
<keyword evidence="2" id="KW-0677">Repeat</keyword>
<dbReference type="InterPro" id="IPR011992">
    <property type="entry name" value="EF-hand-dom_pair"/>
</dbReference>
<dbReference type="SUPFAM" id="SSF47473">
    <property type="entry name" value="EF-hand"/>
    <property type="match status" value="1"/>
</dbReference>
<dbReference type="InterPro" id="IPR018247">
    <property type="entry name" value="EF_Hand_1_Ca_BS"/>
</dbReference>
<feature type="region of interest" description="Disordered" evidence="4">
    <location>
        <begin position="197"/>
        <end position="216"/>
    </location>
</feature>
<keyword evidence="5" id="KW-0812">Transmembrane</keyword>
<evidence type="ECO:0000313" key="8">
    <source>
        <dbReference type="Proteomes" id="UP000192578"/>
    </source>
</evidence>
<proteinExistence type="predicted"/>
<dbReference type="Proteomes" id="UP000192578">
    <property type="component" value="Unassembled WGS sequence"/>
</dbReference>
<feature type="domain" description="EF-hand" evidence="6">
    <location>
        <begin position="173"/>
        <end position="208"/>
    </location>
</feature>
<dbReference type="PROSITE" id="PS00018">
    <property type="entry name" value="EF_HAND_1"/>
    <property type="match status" value="2"/>
</dbReference>
<evidence type="ECO:0000313" key="7">
    <source>
        <dbReference type="EMBL" id="OQV11993.1"/>
    </source>
</evidence>
<dbReference type="PANTHER" id="PTHR23104">
    <property type="entry name" value="MULTIPLE COAGULATION FACTOR DEFICIENCY PROTEIN 2 NEURAL STEM CELL DERIVED NEURONAL SURVIVAL PROTEIN"/>
    <property type="match status" value="1"/>
</dbReference>
<evidence type="ECO:0000259" key="6">
    <source>
        <dbReference type="PROSITE" id="PS50222"/>
    </source>
</evidence>
<dbReference type="AlphaFoldDB" id="A0A1W0WA00"/>
<keyword evidence="5" id="KW-1133">Transmembrane helix</keyword>
<keyword evidence="8" id="KW-1185">Reference proteome</keyword>
<protein>
    <submittedName>
        <fullName evidence="7">Multiple coagulation factor deficiency protein 2-like protein</fullName>
    </submittedName>
</protein>
<evidence type="ECO:0000256" key="2">
    <source>
        <dbReference type="ARBA" id="ARBA00022737"/>
    </source>
</evidence>
<name>A0A1W0WA00_HYPEX</name>
<dbReference type="InterPro" id="IPR002048">
    <property type="entry name" value="EF_hand_dom"/>
</dbReference>
<gene>
    <name evidence="7" type="ORF">BV898_13717</name>
</gene>
<organism evidence="7 8">
    <name type="scientific">Hypsibius exemplaris</name>
    <name type="common">Freshwater tardigrade</name>
    <dbReference type="NCBI Taxonomy" id="2072580"/>
    <lineage>
        <taxon>Eukaryota</taxon>
        <taxon>Metazoa</taxon>
        <taxon>Ecdysozoa</taxon>
        <taxon>Tardigrada</taxon>
        <taxon>Eutardigrada</taxon>
        <taxon>Parachela</taxon>
        <taxon>Hypsibioidea</taxon>
        <taxon>Hypsibiidae</taxon>
        <taxon>Hypsibius</taxon>
    </lineage>
</organism>
<feature type="compositionally biased region" description="Polar residues" evidence="4">
    <location>
        <begin position="198"/>
        <end position="208"/>
    </location>
</feature>
<dbReference type="Gene3D" id="1.10.238.10">
    <property type="entry name" value="EF-hand"/>
    <property type="match status" value="1"/>
</dbReference>
<comment type="caution">
    <text evidence="7">The sequence shown here is derived from an EMBL/GenBank/DDBJ whole genome shotgun (WGS) entry which is preliminary data.</text>
</comment>
<keyword evidence="5" id="KW-0472">Membrane</keyword>
<evidence type="ECO:0000256" key="5">
    <source>
        <dbReference type="SAM" id="Phobius"/>
    </source>
</evidence>
<dbReference type="EMBL" id="MTYJ01000156">
    <property type="protein sequence ID" value="OQV11993.1"/>
    <property type="molecule type" value="Genomic_DNA"/>
</dbReference>
<evidence type="ECO:0000256" key="4">
    <source>
        <dbReference type="SAM" id="MobiDB-lite"/>
    </source>
</evidence>
<accession>A0A1W0WA00</accession>
<keyword evidence="1" id="KW-0732">Signal</keyword>
<dbReference type="OrthoDB" id="289247at2759"/>
<sequence>MSVDFSNKRTPRVIFQLATLIITRICESSLTSFRVCPSTYGSLVMANLSVLLTPFALASALLICFSAGVEAHGSHQNNALPPIHQPHLTPGQNPMHDKAFVQDKAHIQEHLDGLTNKRPEDMNEQELQFHYFKLHDTDTNNKLDGLELIHAITHYHGGEVPSVEGTRVLTDHELSMTVDAIFLDDDRNNDGYIDYSEFASSQTRNQNQGPPPPPKA</sequence>
<dbReference type="Pfam" id="PF13499">
    <property type="entry name" value="EF-hand_7"/>
    <property type="match status" value="1"/>
</dbReference>
<dbReference type="PROSITE" id="PS50222">
    <property type="entry name" value="EF_HAND_2"/>
    <property type="match status" value="1"/>
</dbReference>
<evidence type="ECO:0000256" key="1">
    <source>
        <dbReference type="ARBA" id="ARBA00022729"/>
    </source>
</evidence>
<evidence type="ECO:0000256" key="3">
    <source>
        <dbReference type="ARBA" id="ARBA00022837"/>
    </source>
</evidence>
<dbReference type="PANTHER" id="PTHR23104:SF17">
    <property type="entry name" value="EF-HAND DOMAIN-CONTAINING PROTEIN"/>
    <property type="match status" value="1"/>
</dbReference>